<dbReference type="RefSeq" id="WP_176230752.1">
    <property type="nucleotide sequence ID" value="NZ_BLRU01000001.1"/>
</dbReference>
<name>A0A6V8Q0E6_9ACTN</name>
<dbReference type="Proteomes" id="UP000585609">
    <property type="component" value="Unassembled WGS sequence"/>
</dbReference>
<dbReference type="InterPro" id="IPR027417">
    <property type="entry name" value="P-loop_NTPase"/>
</dbReference>
<dbReference type="EMBL" id="BLRW01000001">
    <property type="protein sequence ID" value="GFP22535.1"/>
    <property type="molecule type" value="Genomic_DNA"/>
</dbReference>
<dbReference type="Proteomes" id="UP000588083">
    <property type="component" value="Unassembled WGS sequence"/>
</dbReference>
<evidence type="ECO:0000313" key="4">
    <source>
        <dbReference type="EMBL" id="GFP36401.1"/>
    </source>
</evidence>
<sequence length="124" mass="13709">MSVITVSRQWGSGGSALARKLAQTPGYRLIDKAELVERAQKHGVLPNVFEHVDEQTPSFPKRQYEEKAKTFSTLVSYCTLWAGLNPTAILKNLGSICRAISLIEPQHIVCIQVNDVVGIILQGY</sequence>
<evidence type="ECO:0000313" key="1">
    <source>
        <dbReference type="EMBL" id="GFP18508.1"/>
    </source>
</evidence>
<gene>
    <name evidence="1" type="ORF">HKBW3S03_00013</name>
    <name evidence="2" type="ORF">HKBW3S09_00002</name>
    <name evidence="3" type="ORF">HKBW3S34_01261</name>
    <name evidence="4" type="ORF">HKBW3S44_00084</name>
</gene>
<keyword evidence="8" id="KW-1185">Reference proteome</keyword>
<dbReference type="Gene3D" id="3.40.50.300">
    <property type="entry name" value="P-loop containing nucleotide triphosphate hydrolases"/>
    <property type="match status" value="1"/>
</dbReference>
<dbReference type="EMBL" id="BLRZ01000059">
    <property type="protein sequence ID" value="GFP30340.1"/>
    <property type="molecule type" value="Genomic_DNA"/>
</dbReference>
<evidence type="ECO:0000313" key="6">
    <source>
        <dbReference type="Proteomes" id="UP000574717"/>
    </source>
</evidence>
<comment type="caution">
    <text evidence="4">The sequence shown here is derived from an EMBL/GenBank/DDBJ whole genome shotgun (WGS) entry which is preliminary data.</text>
</comment>
<dbReference type="EMBL" id="BLRU01000001">
    <property type="protein sequence ID" value="GFP18508.1"/>
    <property type="molecule type" value="Genomic_DNA"/>
</dbReference>
<reference evidence="5 6" key="1">
    <citation type="journal article" date="2020" name="Front. Microbiol.">
        <title>Single-cell genomics of novel Actinobacteria with the Wood-Ljungdahl pathway discovered in a serpentinizing system.</title>
        <authorList>
            <person name="Merino N."/>
            <person name="Kawai M."/>
            <person name="Boyd E.S."/>
            <person name="Colman D.R."/>
            <person name="McGlynn S.E."/>
            <person name="Nealson K.H."/>
            <person name="Kurokawa K."/>
            <person name="Hongoh Y."/>
        </authorList>
    </citation>
    <scope>NUCLEOTIDE SEQUENCE [LARGE SCALE GENOMIC DNA]</scope>
    <source>
        <strain evidence="1 6">S03</strain>
        <strain evidence="2 7">S09_30</strain>
        <strain evidence="3 8">S34</strain>
        <strain evidence="4 5">S44</strain>
    </source>
</reference>
<evidence type="ECO:0000313" key="8">
    <source>
        <dbReference type="Proteomes" id="UP000588083"/>
    </source>
</evidence>
<dbReference type="Pfam" id="PF13189">
    <property type="entry name" value="Cytidylate_kin2"/>
    <property type="match status" value="1"/>
</dbReference>
<protein>
    <recommendedName>
        <fullName evidence="9">Cytidylate kinase</fullName>
    </recommendedName>
</protein>
<evidence type="ECO:0000313" key="3">
    <source>
        <dbReference type="EMBL" id="GFP30340.1"/>
    </source>
</evidence>
<evidence type="ECO:0000313" key="7">
    <source>
        <dbReference type="Proteomes" id="UP000585609"/>
    </source>
</evidence>
<evidence type="ECO:0000313" key="2">
    <source>
        <dbReference type="EMBL" id="GFP22535.1"/>
    </source>
</evidence>
<dbReference type="EMBL" id="BLSC01000003">
    <property type="protein sequence ID" value="GFP36401.1"/>
    <property type="molecule type" value="Genomic_DNA"/>
</dbReference>
<proteinExistence type="predicted"/>
<evidence type="ECO:0000313" key="5">
    <source>
        <dbReference type="Proteomes" id="UP000561271"/>
    </source>
</evidence>
<organism evidence="4 5">
    <name type="scientific">Candidatus Hakubella thermalkaliphila</name>
    <dbReference type="NCBI Taxonomy" id="2754717"/>
    <lineage>
        <taxon>Bacteria</taxon>
        <taxon>Bacillati</taxon>
        <taxon>Actinomycetota</taxon>
        <taxon>Actinomycetota incertae sedis</taxon>
        <taxon>Candidatus Hakubellales</taxon>
        <taxon>Candidatus Hakubellaceae</taxon>
        <taxon>Candidatus Hakubella</taxon>
    </lineage>
</organism>
<accession>A0A6V8Q0E6</accession>
<dbReference type="Proteomes" id="UP000574717">
    <property type="component" value="Unassembled WGS sequence"/>
</dbReference>
<dbReference type="AlphaFoldDB" id="A0A6V8Q0E6"/>
<evidence type="ECO:0008006" key="9">
    <source>
        <dbReference type="Google" id="ProtNLM"/>
    </source>
</evidence>
<dbReference type="Proteomes" id="UP000561271">
    <property type="component" value="Unassembled WGS sequence"/>
</dbReference>